<dbReference type="PANTHER" id="PTHR45641:SF19">
    <property type="entry name" value="NEPHROCYSTIN-3"/>
    <property type="match status" value="1"/>
</dbReference>
<dbReference type="PRINTS" id="PR00381">
    <property type="entry name" value="KINESINLIGHT"/>
</dbReference>
<feature type="repeat" description="TPR" evidence="3">
    <location>
        <begin position="369"/>
        <end position="402"/>
    </location>
</feature>
<proteinExistence type="predicted"/>
<dbReference type="Pfam" id="PF12770">
    <property type="entry name" value="CHAT"/>
    <property type="match status" value="1"/>
</dbReference>
<evidence type="ECO:0000256" key="2">
    <source>
        <dbReference type="ARBA" id="ARBA00022803"/>
    </source>
</evidence>
<dbReference type="AlphaFoldDB" id="A0A3A8P2H7"/>
<organism evidence="5 6">
    <name type="scientific">Corallococcus sicarius</name>
    <dbReference type="NCBI Taxonomy" id="2316726"/>
    <lineage>
        <taxon>Bacteria</taxon>
        <taxon>Pseudomonadati</taxon>
        <taxon>Myxococcota</taxon>
        <taxon>Myxococcia</taxon>
        <taxon>Myxococcales</taxon>
        <taxon>Cystobacterineae</taxon>
        <taxon>Myxococcaceae</taxon>
        <taxon>Corallococcus</taxon>
    </lineage>
</organism>
<keyword evidence="1" id="KW-0677">Repeat</keyword>
<accession>A0A3A8P2H7</accession>
<keyword evidence="2 3" id="KW-0802">TPR repeat</keyword>
<sequence>MRRIPGWVVVVCLFWAAGSPAGEEKPDVRLQEARAAYAEAMKSDKEGKYAKTVAQGGHALALLEAVLGGSHPEVANCLDLLGASHRRQGELDRAEPLLQRVLAIREEALGKKHPDVAQSLNNLANLYLEQGLFGQAEPLHQRALAIREEALGRSHPLVAASLNNLAVLYDQQGLYGRAEPLYQRALAVREEALGRNHPSVATSLSNLAILYSEQGLYGRAEALHLRALAIREEDFGTHHLDIASTLSNLANIYHEQGLYGQAEPLYQRALAIKEEALGRNHPSIAIPLHNLALLYSEQGLYDRAEPLYQRALALREEALGKKHPDVAQSLNGLADLYVKQGRYGRAEPLYRRALPLLEAAHGKNHPEAAQSLSGLANLYVQQGRYSRAEPLYQRALPMLEAALGKNHPHVARELNGLALLKLGQRRLGAAIPLFTRAFSVSERRLRQEALDFSESRLARFLQFLRTDEERLYALLRAHPDNASVRRLALGAALLLKGRSVEETADISRAVYRSLGQQEHDTFERLRSLRTQLAQLSHEGPGSRPPATYQQQLQALVEQGDALEADLARRSAPLRTLAALPALADIVAHVAQALPQDGALVEFITYEDRPLLPRPGTPKAQLRYLALVLFPDATTRVLDLGLAEPIDSAASHLRDALANRDASLQTQAQALYALVFQPLLPLLGGRRHLFLSPDGQLALVPFAALHDSHQFLVDSFDFTYVTSGKDLLPRPEQTAPEASAVVLADPDFSAALQPPASPIAEASAERSSSVGRFFASLGERQTHRAWATVPLPGTREEAKAIQRLLPDAQLFLGPAATKERLLSLPAPGILHLATHGFFLDDTPASPHSRAVGHFGALGENPRESRPPDPLLRSGLLFSGAGALTSSTSSPTRPPPNTAVVTALELAGLDLWGTQLVVLSACDTGRGDVKLGQGVYGLRRAFIVAGAETVVMSLWKVKDDTTSQLMEAYYRNLLTGQGRASALREAMLWLRASKPHPHYWAPFVVLGRDAPLRVLAPGPREPPR</sequence>
<dbReference type="InterPro" id="IPR019734">
    <property type="entry name" value="TPR_rpt"/>
</dbReference>
<dbReference type="SMART" id="SM00028">
    <property type="entry name" value="TPR"/>
    <property type="match status" value="9"/>
</dbReference>
<evidence type="ECO:0000313" key="6">
    <source>
        <dbReference type="Proteomes" id="UP000273405"/>
    </source>
</evidence>
<dbReference type="SUPFAM" id="SSF48452">
    <property type="entry name" value="TPR-like"/>
    <property type="match status" value="3"/>
</dbReference>
<evidence type="ECO:0000259" key="4">
    <source>
        <dbReference type="Pfam" id="PF12770"/>
    </source>
</evidence>
<feature type="repeat" description="TPR" evidence="3">
    <location>
        <begin position="159"/>
        <end position="192"/>
    </location>
</feature>
<name>A0A3A8P2H7_9BACT</name>
<dbReference type="OrthoDB" id="9761935at2"/>
<dbReference type="InterPro" id="IPR011990">
    <property type="entry name" value="TPR-like_helical_dom_sf"/>
</dbReference>
<dbReference type="Gene3D" id="1.25.40.10">
    <property type="entry name" value="Tetratricopeptide repeat domain"/>
    <property type="match status" value="3"/>
</dbReference>
<evidence type="ECO:0000313" key="5">
    <source>
        <dbReference type="EMBL" id="RKH47575.1"/>
    </source>
</evidence>
<feature type="repeat" description="TPR" evidence="3">
    <location>
        <begin position="285"/>
        <end position="318"/>
    </location>
</feature>
<dbReference type="Pfam" id="PF13176">
    <property type="entry name" value="TPR_7"/>
    <property type="match status" value="1"/>
</dbReference>
<evidence type="ECO:0000256" key="1">
    <source>
        <dbReference type="ARBA" id="ARBA00022737"/>
    </source>
</evidence>
<dbReference type="EMBL" id="RAWG01000008">
    <property type="protein sequence ID" value="RKH47575.1"/>
    <property type="molecule type" value="Genomic_DNA"/>
</dbReference>
<dbReference type="PANTHER" id="PTHR45641">
    <property type="entry name" value="TETRATRICOPEPTIDE REPEAT PROTEIN (AFU_ORTHOLOGUE AFUA_6G03870)"/>
    <property type="match status" value="1"/>
</dbReference>
<protein>
    <submittedName>
        <fullName evidence="5">CHAT domain-containing protein</fullName>
    </submittedName>
</protein>
<evidence type="ECO:0000256" key="3">
    <source>
        <dbReference type="PROSITE-ProRule" id="PRU00339"/>
    </source>
</evidence>
<dbReference type="Proteomes" id="UP000273405">
    <property type="component" value="Unassembled WGS sequence"/>
</dbReference>
<keyword evidence="6" id="KW-1185">Reference proteome</keyword>
<comment type="caution">
    <text evidence="5">The sequence shown here is derived from an EMBL/GenBank/DDBJ whole genome shotgun (WGS) entry which is preliminary data.</text>
</comment>
<dbReference type="RefSeq" id="WP_120623639.1">
    <property type="nucleotide sequence ID" value="NZ_RAWG01000008.1"/>
</dbReference>
<feature type="repeat" description="TPR" evidence="3">
    <location>
        <begin position="327"/>
        <end position="360"/>
    </location>
</feature>
<feature type="repeat" description="TPR" evidence="3">
    <location>
        <begin position="243"/>
        <end position="276"/>
    </location>
</feature>
<dbReference type="InterPro" id="IPR024983">
    <property type="entry name" value="CHAT_dom"/>
</dbReference>
<dbReference type="Pfam" id="PF13424">
    <property type="entry name" value="TPR_12"/>
    <property type="match status" value="4"/>
</dbReference>
<gene>
    <name evidence="5" type="ORF">D7X12_02405</name>
</gene>
<dbReference type="PROSITE" id="PS50005">
    <property type="entry name" value="TPR"/>
    <property type="match status" value="5"/>
</dbReference>
<reference evidence="6" key="1">
    <citation type="submission" date="2018-09" db="EMBL/GenBank/DDBJ databases">
        <authorList>
            <person name="Livingstone P.G."/>
            <person name="Whitworth D.E."/>
        </authorList>
    </citation>
    <scope>NUCLEOTIDE SEQUENCE [LARGE SCALE GENOMIC DNA]</scope>
    <source>
        <strain evidence="6">CA040B</strain>
    </source>
</reference>
<feature type="domain" description="CHAT" evidence="4">
    <location>
        <begin position="666"/>
        <end position="1005"/>
    </location>
</feature>